<evidence type="ECO:0000256" key="2">
    <source>
        <dbReference type="SAM" id="SignalP"/>
    </source>
</evidence>
<feature type="signal peptide" evidence="2">
    <location>
        <begin position="1"/>
        <end position="18"/>
    </location>
</feature>
<organism evidence="3 4">
    <name type="scientific">Rhizoctonia solani</name>
    <dbReference type="NCBI Taxonomy" id="456999"/>
    <lineage>
        <taxon>Eukaryota</taxon>
        <taxon>Fungi</taxon>
        <taxon>Dikarya</taxon>
        <taxon>Basidiomycota</taxon>
        <taxon>Agaricomycotina</taxon>
        <taxon>Agaricomycetes</taxon>
        <taxon>Cantharellales</taxon>
        <taxon>Ceratobasidiaceae</taxon>
        <taxon>Rhizoctonia</taxon>
    </lineage>
</organism>
<feature type="region of interest" description="Disordered" evidence="1">
    <location>
        <begin position="150"/>
        <end position="179"/>
    </location>
</feature>
<dbReference type="AlphaFoldDB" id="A0A8H3BPI9"/>
<reference evidence="3" key="1">
    <citation type="submission" date="2021-01" db="EMBL/GenBank/DDBJ databases">
        <authorList>
            <person name="Kaushik A."/>
        </authorList>
    </citation>
    <scope>NUCLEOTIDE SEQUENCE</scope>
    <source>
        <strain evidence="3">AG3-T5</strain>
    </source>
</reference>
<accession>A0A8H3BPI9</accession>
<dbReference type="Proteomes" id="UP000663841">
    <property type="component" value="Unassembled WGS sequence"/>
</dbReference>
<gene>
    <name evidence="3" type="ORF">RDB_LOCUS150870</name>
</gene>
<name>A0A8H3BPI9_9AGAM</name>
<sequence length="210" mass="22830">MKPKLFALLILLATGATTAPNASSKPVVITPTDPVLHKHGRWDSASGTWWAGSGFQFVVSDLTLLTLHLGNQTTTPLAVAAVRVDYGDFTAVNVIPGTNVIPIPTGSKKDNRVVHINMEGWENNYMHLERIELNSEAVVKPYKPSPQCFQPIETRDSLSAGQPPGSARSLPPPRMEPVSVRPRVLPQNALPLIWYSSLNVVREPAQGKSV</sequence>
<feature type="chain" id="PRO_5034164382" evidence="2">
    <location>
        <begin position="19"/>
        <end position="210"/>
    </location>
</feature>
<evidence type="ECO:0000256" key="1">
    <source>
        <dbReference type="SAM" id="MobiDB-lite"/>
    </source>
</evidence>
<keyword evidence="2" id="KW-0732">Signal</keyword>
<dbReference type="Gene3D" id="2.60.120.260">
    <property type="entry name" value="Galactose-binding domain-like"/>
    <property type="match status" value="1"/>
</dbReference>
<protein>
    <submittedName>
        <fullName evidence="3">Uncharacterized protein</fullName>
    </submittedName>
</protein>
<evidence type="ECO:0000313" key="4">
    <source>
        <dbReference type="Proteomes" id="UP000663841"/>
    </source>
</evidence>
<evidence type="ECO:0000313" key="3">
    <source>
        <dbReference type="EMBL" id="CAE6460627.1"/>
    </source>
</evidence>
<proteinExistence type="predicted"/>
<comment type="caution">
    <text evidence="3">The sequence shown here is derived from an EMBL/GenBank/DDBJ whole genome shotgun (WGS) entry which is preliminary data.</text>
</comment>
<dbReference type="EMBL" id="CAJMWW010000249">
    <property type="protein sequence ID" value="CAE6460627.1"/>
    <property type="molecule type" value="Genomic_DNA"/>
</dbReference>